<organism evidence="2 3">
    <name type="scientific">Porites lobata</name>
    <dbReference type="NCBI Taxonomy" id="104759"/>
    <lineage>
        <taxon>Eukaryota</taxon>
        <taxon>Metazoa</taxon>
        <taxon>Cnidaria</taxon>
        <taxon>Anthozoa</taxon>
        <taxon>Hexacorallia</taxon>
        <taxon>Scleractinia</taxon>
        <taxon>Fungiina</taxon>
        <taxon>Poritidae</taxon>
        <taxon>Porites</taxon>
    </lineage>
</organism>
<sequence>MAYLDSDQEEADTKILLHAVDAIASGAKSIKIFLPDTNMFVLALRRYPELCADSSFVTRRGQRHRNIPLFPIVRTLRAARTAALPGFHAWSGVDVSGNFAFKGKLECWKELLQADEECVTALADLSSTILPTAGMFYAIEKLVCLCSCSNYETGDECDNVDMIEDDSCDDETSDKQEDDSEEDEDDE</sequence>
<name>A0ABN8NBK7_9CNID</name>
<evidence type="ECO:0000313" key="3">
    <source>
        <dbReference type="Proteomes" id="UP001159405"/>
    </source>
</evidence>
<dbReference type="EMBL" id="CALNXK010000014">
    <property type="protein sequence ID" value="CAH3045971.1"/>
    <property type="molecule type" value="Genomic_DNA"/>
</dbReference>
<protein>
    <submittedName>
        <fullName evidence="2">Uncharacterized protein</fullName>
    </submittedName>
</protein>
<keyword evidence="3" id="KW-1185">Reference proteome</keyword>
<evidence type="ECO:0000256" key="1">
    <source>
        <dbReference type="SAM" id="MobiDB-lite"/>
    </source>
</evidence>
<gene>
    <name evidence="2" type="ORF">PLOB_00008213</name>
</gene>
<reference evidence="2 3" key="1">
    <citation type="submission" date="2022-05" db="EMBL/GenBank/DDBJ databases">
        <authorList>
            <consortium name="Genoscope - CEA"/>
            <person name="William W."/>
        </authorList>
    </citation>
    <scope>NUCLEOTIDE SEQUENCE [LARGE SCALE GENOMIC DNA]</scope>
</reference>
<feature type="region of interest" description="Disordered" evidence="1">
    <location>
        <begin position="162"/>
        <end position="187"/>
    </location>
</feature>
<dbReference type="Proteomes" id="UP001159405">
    <property type="component" value="Unassembled WGS sequence"/>
</dbReference>
<evidence type="ECO:0000313" key="2">
    <source>
        <dbReference type="EMBL" id="CAH3045971.1"/>
    </source>
</evidence>
<accession>A0ABN8NBK7</accession>
<comment type="caution">
    <text evidence="2">The sequence shown here is derived from an EMBL/GenBank/DDBJ whole genome shotgun (WGS) entry which is preliminary data.</text>
</comment>
<proteinExistence type="predicted"/>